<dbReference type="SUPFAM" id="SSF53254">
    <property type="entry name" value="Phosphoglycerate mutase-like"/>
    <property type="match status" value="1"/>
</dbReference>
<name>A0A1H8B409_9RHOB</name>
<dbReference type="PROSITE" id="PS00175">
    <property type="entry name" value="PG_MUTASE"/>
    <property type="match status" value="1"/>
</dbReference>
<dbReference type="InterPro" id="IPR001345">
    <property type="entry name" value="PG/BPGM_mutase_AS"/>
</dbReference>
<dbReference type="Pfam" id="PF00300">
    <property type="entry name" value="His_Phos_1"/>
    <property type="match status" value="1"/>
</dbReference>
<keyword evidence="2" id="KW-0413">Isomerase</keyword>
<dbReference type="GO" id="GO:0016791">
    <property type="term" value="F:phosphatase activity"/>
    <property type="evidence" value="ECO:0007669"/>
    <property type="project" value="TreeGrafter"/>
</dbReference>
<proteinExistence type="predicted"/>
<dbReference type="STRING" id="245187.SAMN04488003_104151"/>
<evidence type="ECO:0000256" key="2">
    <source>
        <dbReference type="ARBA" id="ARBA00023235"/>
    </source>
</evidence>
<dbReference type="InterPro" id="IPR013078">
    <property type="entry name" value="His_Pase_superF_clade-1"/>
</dbReference>
<organism evidence="3 4">
    <name type="scientific">Loktanella fryxellensis</name>
    <dbReference type="NCBI Taxonomy" id="245187"/>
    <lineage>
        <taxon>Bacteria</taxon>
        <taxon>Pseudomonadati</taxon>
        <taxon>Pseudomonadota</taxon>
        <taxon>Alphaproteobacteria</taxon>
        <taxon>Rhodobacterales</taxon>
        <taxon>Roseobacteraceae</taxon>
        <taxon>Loktanella</taxon>
    </lineage>
</organism>
<dbReference type="EMBL" id="FOCI01000004">
    <property type="protein sequence ID" value="SEM77476.1"/>
    <property type="molecule type" value="Genomic_DNA"/>
</dbReference>
<dbReference type="OrthoDB" id="9781415at2"/>
<sequence>MRRLLLVRHGESVWNATPRLQGHDRGLAQTDALAPLVARMVPDHVRTSDLQRALATADRLGHAYAVPAPRLREIGVGDWTGSEIAALDPATYQDWRAGTFAPPGGYVWADFRTRVCAAVTDIAMQGHGTVLFVCHGGVIRALIDGGPGLPPARLLPVGPASLTVIGFRQGQARFAAMSGTADGLSLDAPD</sequence>
<dbReference type="PANTHER" id="PTHR48100:SF1">
    <property type="entry name" value="HISTIDINE PHOSPHATASE FAMILY PROTEIN-RELATED"/>
    <property type="match status" value="1"/>
</dbReference>
<dbReference type="Gene3D" id="3.40.50.1240">
    <property type="entry name" value="Phosphoglycerate mutase-like"/>
    <property type="match status" value="1"/>
</dbReference>
<protein>
    <submittedName>
        <fullName evidence="3">Probable phosphoglycerate mutase</fullName>
    </submittedName>
</protein>
<accession>A0A1H8B409</accession>
<gene>
    <name evidence="3" type="ORF">SAMN04488003_104151</name>
</gene>
<reference evidence="3 4" key="1">
    <citation type="submission" date="2016-10" db="EMBL/GenBank/DDBJ databases">
        <authorList>
            <person name="de Groot N.N."/>
        </authorList>
    </citation>
    <scope>NUCLEOTIDE SEQUENCE [LARGE SCALE GENOMIC DNA]</scope>
    <source>
        <strain evidence="3 4">DSM 16213</strain>
    </source>
</reference>
<keyword evidence="4" id="KW-1185">Reference proteome</keyword>
<dbReference type="Proteomes" id="UP000199585">
    <property type="component" value="Unassembled WGS sequence"/>
</dbReference>
<dbReference type="GO" id="GO:0005737">
    <property type="term" value="C:cytoplasm"/>
    <property type="evidence" value="ECO:0007669"/>
    <property type="project" value="TreeGrafter"/>
</dbReference>
<dbReference type="InterPro" id="IPR050275">
    <property type="entry name" value="PGM_Phosphatase"/>
</dbReference>
<evidence type="ECO:0000256" key="1">
    <source>
        <dbReference type="ARBA" id="ARBA00023152"/>
    </source>
</evidence>
<keyword evidence="1" id="KW-0324">Glycolysis</keyword>
<evidence type="ECO:0000313" key="4">
    <source>
        <dbReference type="Proteomes" id="UP000199585"/>
    </source>
</evidence>
<dbReference type="SMART" id="SM00855">
    <property type="entry name" value="PGAM"/>
    <property type="match status" value="1"/>
</dbReference>
<dbReference type="AlphaFoldDB" id="A0A1H8B409"/>
<dbReference type="InterPro" id="IPR029033">
    <property type="entry name" value="His_PPase_superfam"/>
</dbReference>
<dbReference type="CDD" id="cd07067">
    <property type="entry name" value="HP_PGM_like"/>
    <property type="match status" value="1"/>
</dbReference>
<dbReference type="PANTHER" id="PTHR48100">
    <property type="entry name" value="BROAD-SPECIFICITY PHOSPHATASE YOR283W-RELATED"/>
    <property type="match status" value="1"/>
</dbReference>
<evidence type="ECO:0000313" key="3">
    <source>
        <dbReference type="EMBL" id="SEM77476.1"/>
    </source>
</evidence>
<dbReference type="RefSeq" id="WP_089899607.1">
    <property type="nucleotide sequence ID" value="NZ_FOCI01000004.1"/>
</dbReference>